<reference evidence="3" key="1">
    <citation type="journal article" date="2018" name="Genome Biol. Evol.">
        <title>Genomics and development of Lentinus tigrinus, a white-rot wood-decaying mushroom with dimorphic fruiting bodies.</title>
        <authorList>
            <person name="Wu B."/>
            <person name="Xu Z."/>
            <person name="Knudson A."/>
            <person name="Carlson A."/>
            <person name="Chen N."/>
            <person name="Kovaka S."/>
            <person name="LaButti K."/>
            <person name="Lipzen A."/>
            <person name="Pennachio C."/>
            <person name="Riley R."/>
            <person name="Schakwitz W."/>
            <person name="Umezawa K."/>
            <person name="Ohm R.A."/>
            <person name="Grigoriev I.V."/>
            <person name="Nagy L.G."/>
            <person name="Gibbons J."/>
            <person name="Hibbett D."/>
        </authorList>
    </citation>
    <scope>NUCLEOTIDE SEQUENCE [LARGE SCALE GENOMIC DNA]</scope>
    <source>
        <strain evidence="3">ALCF2SS1-6</strain>
    </source>
</reference>
<organism evidence="3 4">
    <name type="scientific">Lentinus tigrinus ALCF2SS1-6</name>
    <dbReference type="NCBI Taxonomy" id="1328759"/>
    <lineage>
        <taxon>Eukaryota</taxon>
        <taxon>Fungi</taxon>
        <taxon>Dikarya</taxon>
        <taxon>Basidiomycota</taxon>
        <taxon>Agaricomycotina</taxon>
        <taxon>Agaricomycetes</taxon>
        <taxon>Polyporales</taxon>
        <taxon>Polyporaceae</taxon>
        <taxon>Lentinus</taxon>
    </lineage>
</organism>
<evidence type="ECO:0000313" key="4">
    <source>
        <dbReference type="Proteomes" id="UP000313359"/>
    </source>
</evidence>
<feature type="compositionally biased region" description="Low complexity" evidence="1">
    <location>
        <begin position="10"/>
        <end position="19"/>
    </location>
</feature>
<dbReference type="CDD" id="cd18186">
    <property type="entry name" value="BTB_POZ_ZBTB_KLHL-like"/>
    <property type="match status" value="1"/>
</dbReference>
<dbReference type="InterPro" id="IPR000210">
    <property type="entry name" value="BTB/POZ_dom"/>
</dbReference>
<feature type="region of interest" description="Disordered" evidence="1">
    <location>
        <begin position="1"/>
        <end position="28"/>
    </location>
</feature>
<dbReference type="AlphaFoldDB" id="A0A5C2SKH4"/>
<dbReference type="InterPro" id="IPR011333">
    <property type="entry name" value="SKP1/BTB/POZ_sf"/>
</dbReference>
<accession>A0A5C2SKH4</accession>
<proteinExistence type="predicted"/>
<sequence>MDPDTPGPSSPSLLADATSPLPPTTAPSPFNKQNVDLIIRSLEGVDFFVRSHILIEASPWFETQLSLPTSSQTRLALDASSAALETLLQICYPIPKSKAYRSMEDIETALRVAVKYQFELPVIVLEDELKIACRMKREALARRAIECTFDDDKFDPRRVDSGMQGVSAGDYFRFREYRRLRGQVSPQFALCRPPLGSSGLLVDPTPPSPSRPSDEPGIEKAYEEVPRNEVFKPDIPYPDLICIASSGMYLSVHREVVADASSIISKTPIASTASKQQKHKKGCKCRSSTQFVGTMDVKEDSTVLAALFRICYPGGRTFPATPSACVATLAAASRLGMPRILAELEAQWKVLAQQDPLRAYFAAVQAGQNTYAEEAAKYVVYGRLDGQYIPEMETTPMRPYLLLTTYYDQCRAAAKGVLRGASIIPADTSPLRERTEPDVPLEDALAREVERRSQSEVWLQAHLDELYTTVEEHPGQIPPGASEALYEKASVSGQWCRCCESFAQQLSGVSRALRSIPSAIDMEAT</sequence>
<dbReference type="Gene3D" id="3.30.710.10">
    <property type="entry name" value="Potassium Channel Kv1.1, Chain A"/>
    <property type="match status" value="1"/>
</dbReference>
<name>A0A5C2SKH4_9APHY</name>
<dbReference type="EMBL" id="ML122254">
    <property type="protein sequence ID" value="RPD64130.1"/>
    <property type="molecule type" value="Genomic_DNA"/>
</dbReference>
<evidence type="ECO:0000256" key="1">
    <source>
        <dbReference type="SAM" id="MobiDB-lite"/>
    </source>
</evidence>
<evidence type="ECO:0000259" key="2">
    <source>
        <dbReference type="Pfam" id="PF00651"/>
    </source>
</evidence>
<feature type="domain" description="BTB" evidence="2">
    <location>
        <begin position="32"/>
        <end position="129"/>
    </location>
</feature>
<evidence type="ECO:0000313" key="3">
    <source>
        <dbReference type="EMBL" id="RPD64130.1"/>
    </source>
</evidence>
<dbReference type="Pfam" id="PF00651">
    <property type="entry name" value="BTB"/>
    <property type="match status" value="1"/>
</dbReference>
<keyword evidence="4" id="KW-1185">Reference proteome</keyword>
<gene>
    <name evidence="3" type="ORF">L227DRAFT_560894</name>
</gene>
<dbReference type="STRING" id="1328759.A0A5C2SKH4"/>
<dbReference type="Proteomes" id="UP000313359">
    <property type="component" value="Unassembled WGS sequence"/>
</dbReference>
<feature type="region of interest" description="Disordered" evidence="1">
    <location>
        <begin position="199"/>
        <end position="218"/>
    </location>
</feature>
<dbReference type="OrthoDB" id="3164835at2759"/>
<protein>
    <recommendedName>
        <fullName evidence="2">BTB domain-containing protein</fullName>
    </recommendedName>
</protein>